<dbReference type="RefSeq" id="WP_340605575.1">
    <property type="nucleotide sequence ID" value="NZ_JBBMXV010000006.1"/>
</dbReference>
<dbReference type="Gene3D" id="3.40.50.300">
    <property type="entry name" value="P-loop containing nucleotide triphosphate hydrolases"/>
    <property type="match status" value="2"/>
</dbReference>
<keyword evidence="1" id="KW-0175">Coiled coil</keyword>
<dbReference type="InterPro" id="IPR002789">
    <property type="entry name" value="HerA_central"/>
</dbReference>
<dbReference type="PANTHER" id="PTHR30121">
    <property type="entry name" value="UNCHARACTERIZED PROTEIN YJGR-RELATED"/>
    <property type="match status" value="1"/>
</dbReference>
<sequence>MSTQTDQQRASDTRKVLPNRLTGQRIAGVSKVAIYAGGGTASMVWFGADMYVPPGYRSPFYLLAVSVFFGAVIASFHTPNHLSVHEHLRRLLVHHTRQHTMLSARNGSKKEQPQNETLPGRIVRWPIMRNIRGIGVDEEERSQDAVQVARPFHNSPVIETTDGGVIGAIKVRPAAMAVANEGHWKRRVERLANVIDSSVTARTQFTSKMRAVDYGDRMGTYDDREQELLDQLAAKHGDIDTAYRKARSGEIDREDLGLLVGADLADERKGVIDLYDVTTLKRNYYVTVKIEPADVVTEDNVEAGGGMANVPLLGRLWKHKELRDLRQEGDHTQVMVERLENKLETLESDLRTIEDISTRILSSTELSQVFADHYQAANAYANADFADVVRLSPKPTSSEGTAMYGVDHDHLQDLPSSPLGESSGMVEPEAPSNASPMADQDDDGGRHTVPAPGDQSDDHSNDDLVNTAKSAASSFADRVAEINDNPVADVILTKEQLIDHYQTVVGPKDGVYRGNENWITIDNTVYSKTLSIREWPAVPKMGILEPILREHEPGVAVNVATHINPIDQQRAEVNLADTEDQLQDKKEKAEDSRLPMFLQTYRKQHDEAKEMVQANQDSEYDLFETNTHIELRSDDPEALGRTIDHINSMMNDEGAEARQETAHHFEGWQSVAPACDDKLEEPIMMFADGVAREFPWTSRNLHEPNGVEFGINMHTNEPLYLDLWNRKTGFDFGIFTKKGGGKTTTATEILGRLNTVYRDDLMTIIIDPLQEYANLATVHDGERLVVGGDTGINPFHIEATPEEKLATIGKGAPYKHWLEGCMDFVEMYYADEGLDFAEKKGIWRMAIREAAERYGIEDDPVTHSADYRRQQGYSGDCPTPLDAIEIIDEMTEEPEEWVRSKPGQEPSERKVDEREKTAVDIINNDIQPFLPGGEYEHFTKQTNIDLEDSTFFYVDMQQQEASTSIGLTMQVVYDLFYEMVKTIDIPSIIFMDEFHYMLRDSLAQKSLNQKFRHGRHWDLSLGVATQSFKDFFGEDADGNTHLTDNAQVLFENMPTQIFHQEDMSDEWAEEIGLTSDEARFIRNAEPGNRELGYSTALLRVSDKGTYPLKVKMDFEENPREAVVTEFDPSEHGEDFYSYLLEHDDICEWRFAPTVDSEAAADTEITATGTNTAEDAVEQNQGPQRTDVSAMGDD</sequence>
<evidence type="ECO:0000256" key="2">
    <source>
        <dbReference type="SAM" id="MobiDB-lite"/>
    </source>
</evidence>
<name>A0ABD5V6D2_9EURY</name>
<comment type="caution">
    <text evidence="6">The sequence shown here is derived from an EMBL/GenBank/DDBJ whole genome shotgun (WGS) entry which is preliminary data.</text>
</comment>
<dbReference type="InterPro" id="IPR051162">
    <property type="entry name" value="T4SS_component"/>
</dbReference>
<feature type="transmembrane region" description="Helical" evidence="3">
    <location>
        <begin position="26"/>
        <end position="48"/>
    </location>
</feature>
<dbReference type="Proteomes" id="UP001596312">
    <property type="component" value="Unassembled WGS sequence"/>
</dbReference>
<evidence type="ECO:0000313" key="7">
    <source>
        <dbReference type="Proteomes" id="UP001596312"/>
    </source>
</evidence>
<evidence type="ECO:0000259" key="4">
    <source>
        <dbReference type="Pfam" id="PF01935"/>
    </source>
</evidence>
<gene>
    <name evidence="6" type="ORF">ACFQGH_17530</name>
</gene>
<feature type="transmembrane region" description="Helical" evidence="3">
    <location>
        <begin position="60"/>
        <end position="78"/>
    </location>
</feature>
<keyword evidence="3" id="KW-1133">Transmembrane helix</keyword>
<reference evidence="6 7" key="1">
    <citation type="journal article" date="2019" name="Int. J. Syst. Evol. Microbiol.">
        <title>The Global Catalogue of Microorganisms (GCM) 10K type strain sequencing project: providing services to taxonomists for standard genome sequencing and annotation.</title>
        <authorList>
            <consortium name="The Broad Institute Genomics Platform"/>
            <consortium name="The Broad Institute Genome Sequencing Center for Infectious Disease"/>
            <person name="Wu L."/>
            <person name="Ma J."/>
        </authorList>
    </citation>
    <scope>NUCLEOTIDE SEQUENCE [LARGE SCALE GENOMIC DNA]</scope>
    <source>
        <strain evidence="6 7">CGMCC 1.3240</strain>
    </source>
</reference>
<dbReference type="Pfam" id="PF26593">
    <property type="entry name" value="TraC-like"/>
    <property type="match status" value="1"/>
</dbReference>
<accession>A0ABD5V6D2</accession>
<feature type="compositionally biased region" description="Polar residues" evidence="2">
    <location>
        <begin position="1167"/>
        <end position="1186"/>
    </location>
</feature>
<proteinExistence type="predicted"/>
<dbReference type="AlphaFoldDB" id="A0ABD5V6D2"/>
<dbReference type="SUPFAM" id="SSF52540">
    <property type="entry name" value="P-loop containing nucleoside triphosphate hydrolases"/>
    <property type="match status" value="1"/>
</dbReference>
<dbReference type="InterPro" id="IPR027417">
    <property type="entry name" value="P-loop_NTPase"/>
</dbReference>
<dbReference type="Pfam" id="PF01935">
    <property type="entry name" value="DUF87"/>
    <property type="match status" value="1"/>
</dbReference>
<protein>
    <submittedName>
        <fullName evidence="6">VirB4 family type IV secretion system protein</fullName>
    </submittedName>
</protein>
<evidence type="ECO:0000256" key="3">
    <source>
        <dbReference type="SAM" id="Phobius"/>
    </source>
</evidence>
<keyword evidence="3" id="KW-0812">Transmembrane</keyword>
<evidence type="ECO:0000256" key="1">
    <source>
        <dbReference type="SAM" id="Coils"/>
    </source>
</evidence>
<feature type="region of interest" description="Disordered" evidence="2">
    <location>
        <begin position="408"/>
        <end position="464"/>
    </location>
</feature>
<feature type="domain" description="Helicase HerA central" evidence="4">
    <location>
        <begin position="715"/>
        <end position="797"/>
    </location>
</feature>
<feature type="domain" description="TraC-like" evidence="5">
    <location>
        <begin position="150"/>
        <end position="375"/>
    </location>
</feature>
<feature type="region of interest" description="Disordered" evidence="2">
    <location>
        <begin position="1167"/>
        <end position="1193"/>
    </location>
</feature>
<organism evidence="6 7">
    <name type="scientific">Halalkalicoccus tibetensis</name>
    <dbReference type="NCBI Taxonomy" id="175632"/>
    <lineage>
        <taxon>Archaea</taxon>
        <taxon>Methanobacteriati</taxon>
        <taxon>Methanobacteriota</taxon>
        <taxon>Stenosarchaea group</taxon>
        <taxon>Halobacteria</taxon>
        <taxon>Halobacteriales</taxon>
        <taxon>Halococcaceae</taxon>
        <taxon>Halalkalicoccus</taxon>
    </lineage>
</organism>
<dbReference type="EMBL" id="JBHSXQ010000006">
    <property type="protein sequence ID" value="MFC6906995.1"/>
    <property type="molecule type" value="Genomic_DNA"/>
</dbReference>
<evidence type="ECO:0000259" key="5">
    <source>
        <dbReference type="Pfam" id="PF26593"/>
    </source>
</evidence>
<evidence type="ECO:0000313" key="6">
    <source>
        <dbReference type="EMBL" id="MFC6906995.1"/>
    </source>
</evidence>
<keyword evidence="3" id="KW-0472">Membrane</keyword>
<dbReference type="PANTHER" id="PTHR30121:SF6">
    <property type="entry name" value="SLR6007 PROTEIN"/>
    <property type="match status" value="1"/>
</dbReference>
<feature type="coiled-coil region" evidence="1">
    <location>
        <begin position="322"/>
        <end position="356"/>
    </location>
</feature>
<feature type="region of interest" description="Disordered" evidence="2">
    <location>
        <begin position="892"/>
        <end position="913"/>
    </location>
</feature>
<dbReference type="InterPro" id="IPR058596">
    <property type="entry name" value="TraC-like_dom"/>
</dbReference>
<keyword evidence="7" id="KW-1185">Reference proteome</keyword>